<feature type="transmembrane region" description="Helical" evidence="16">
    <location>
        <begin position="110"/>
        <end position="128"/>
    </location>
</feature>
<dbReference type="EC" id="6.1.1.14" evidence="5"/>
<feature type="compositionally biased region" description="Basic and acidic residues" evidence="15">
    <location>
        <begin position="493"/>
        <end position="503"/>
    </location>
</feature>
<evidence type="ECO:0000256" key="13">
    <source>
        <dbReference type="ARBA" id="ARBA00030057"/>
    </source>
</evidence>
<dbReference type="GO" id="GO:0016740">
    <property type="term" value="F:transferase activity"/>
    <property type="evidence" value="ECO:0007669"/>
    <property type="project" value="UniProtKB-KW"/>
</dbReference>
<dbReference type="EMBL" id="JAVHJM010000011">
    <property type="protein sequence ID" value="KAK6502724.1"/>
    <property type="molecule type" value="Genomic_DNA"/>
</dbReference>
<dbReference type="GO" id="GO:0016020">
    <property type="term" value="C:membrane"/>
    <property type="evidence" value="ECO:0007669"/>
    <property type="project" value="UniProtKB-SubCell"/>
</dbReference>
<dbReference type="Gene3D" id="3.40.50.800">
    <property type="entry name" value="Anticodon-binding domain"/>
    <property type="match status" value="1"/>
</dbReference>
<dbReference type="Proteomes" id="UP001307849">
    <property type="component" value="Unassembled WGS sequence"/>
</dbReference>
<comment type="subunit">
    <text evidence="4">Homodimer.</text>
</comment>
<feature type="transmembrane region" description="Helical" evidence="16">
    <location>
        <begin position="207"/>
        <end position="228"/>
    </location>
</feature>
<evidence type="ECO:0000256" key="10">
    <source>
        <dbReference type="ARBA" id="ARBA00022840"/>
    </source>
</evidence>
<dbReference type="InterPro" id="IPR011701">
    <property type="entry name" value="MFS"/>
</dbReference>
<keyword evidence="16" id="KW-0472">Membrane</keyword>
<evidence type="ECO:0000259" key="17">
    <source>
        <dbReference type="PROSITE" id="PS50862"/>
    </source>
</evidence>
<feature type="domain" description="Aminoacyl-transfer RNA synthetases class-II family profile" evidence="17">
    <location>
        <begin position="721"/>
        <end position="1041"/>
    </location>
</feature>
<dbReference type="SUPFAM" id="SSF55681">
    <property type="entry name" value="Class II aaRS and biotin synthetases"/>
    <property type="match status" value="1"/>
</dbReference>
<dbReference type="Gene3D" id="1.20.1250.20">
    <property type="entry name" value="MFS general substrate transporter like domains"/>
    <property type="match status" value="2"/>
</dbReference>
<feature type="transmembrane region" description="Helical" evidence="16">
    <location>
        <begin position="360"/>
        <end position="387"/>
    </location>
</feature>
<feature type="transmembrane region" description="Helical" evidence="16">
    <location>
        <begin position="78"/>
        <end position="98"/>
    </location>
</feature>
<dbReference type="PRINTS" id="PR01043">
    <property type="entry name" value="TRNASYNTHGLY"/>
</dbReference>
<dbReference type="InterPro" id="IPR006195">
    <property type="entry name" value="aa-tRNA-synth_II"/>
</dbReference>
<evidence type="ECO:0000256" key="7">
    <source>
        <dbReference type="ARBA" id="ARBA00022598"/>
    </source>
</evidence>
<dbReference type="InterPro" id="IPR033731">
    <property type="entry name" value="GlyRS-like_core"/>
</dbReference>
<evidence type="ECO:0000256" key="2">
    <source>
        <dbReference type="ARBA" id="ARBA00004496"/>
    </source>
</evidence>
<dbReference type="Gene3D" id="3.30.930.10">
    <property type="entry name" value="Bira Bifunctional Protein, Domain 2"/>
    <property type="match status" value="1"/>
</dbReference>
<gene>
    <name evidence="18" type="primary">GRS1</name>
    <name evidence="18" type="ORF">TWF506_003299</name>
</gene>
<organism evidence="18 19">
    <name type="scientific">Arthrobotrys conoides</name>
    <dbReference type="NCBI Taxonomy" id="74498"/>
    <lineage>
        <taxon>Eukaryota</taxon>
        <taxon>Fungi</taxon>
        <taxon>Dikarya</taxon>
        <taxon>Ascomycota</taxon>
        <taxon>Pezizomycotina</taxon>
        <taxon>Orbiliomycetes</taxon>
        <taxon>Orbiliales</taxon>
        <taxon>Orbiliaceae</taxon>
        <taxon>Arthrobotrys</taxon>
    </lineage>
</organism>
<evidence type="ECO:0000256" key="15">
    <source>
        <dbReference type="SAM" id="MobiDB-lite"/>
    </source>
</evidence>
<feature type="region of interest" description="Disordered" evidence="15">
    <location>
        <begin position="470"/>
        <end position="518"/>
    </location>
</feature>
<keyword evidence="8" id="KW-0808">Transferase</keyword>
<proteinExistence type="inferred from homology"/>
<dbReference type="FunFam" id="3.30.720.200:FF:000001">
    <property type="entry name" value="Glycine--tRNA ligase 2"/>
    <property type="match status" value="1"/>
</dbReference>
<dbReference type="SUPFAM" id="SSF103473">
    <property type="entry name" value="MFS general substrate transporter"/>
    <property type="match status" value="1"/>
</dbReference>
<dbReference type="Pfam" id="PF07690">
    <property type="entry name" value="MFS_1"/>
    <property type="match status" value="1"/>
</dbReference>
<evidence type="ECO:0000256" key="6">
    <source>
        <dbReference type="ARBA" id="ARBA00022490"/>
    </source>
</evidence>
<dbReference type="InterPro" id="IPR027031">
    <property type="entry name" value="Gly-tRNA_synthase/POLG2"/>
</dbReference>
<dbReference type="Gene3D" id="3.30.40.230">
    <property type="match status" value="1"/>
</dbReference>
<evidence type="ECO:0000256" key="1">
    <source>
        <dbReference type="ARBA" id="ARBA00004141"/>
    </source>
</evidence>
<feature type="transmembrane region" description="Helical" evidence="16">
    <location>
        <begin position="140"/>
        <end position="163"/>
    </location>
</feature>
<dbReference type="GO" id="GO:0004820">
    <property type="term" value="F:glycine-tRNA ligase activity"/>
    <property type="evidence" value="ECO:0007669"/>
    <property type="project" value="UniProtKB-EC"/>
</dbReference>
<dbReference type="Gene3D" id="3.30.720.200">
    <property type="match status" value="1"/>
</dbReference>
<evidence type="ECO:0000256" key="5">
    <source>
        <dbReference type="ARBA" id="ARBA00012829"/>
    </source>
</evidence>
<dbReference type="InterPro" id="IPR004154">
    <property type="entry name" value="Anticodon-bd"/>
</dbReference>
<dbReference type="AlphaFoldDB" id="A0AAN8RJI7"/>
<evidence type="ECO:0000256" key="16">
    <source>
        <dbReference type="SAM" id="Phobius"/>
    </source>
</evidence>
<keyword evidence="12" id="KW-0030">Aminoacyl-tRNA synthetase</keyword>
<dbReference type="PANTHER" id="PTHR10745:SF0">
    <property type="entry name" value="GLYCINE--TRNA LIGASE"/>
    <property type="match status" value="1"/>
</dbReference>
<dbReference type="GO" id="GO:0070150">
    <property type="term" value="P:mitochondrial glycyl-tRNA aminoacylation"/>
    <property type="evidence" value="ECO:0007669"/>
    <property type="project" value="TreeGrafter"/>
</dbReference>
<keyword evidence="16" id="KW-0812">Transmembrane</keyword>
<dbReference type="FunFam" id="3.40.50.800:FF:000004">
    <property type="entry name" value="Glycine--tRNA ligase 2"/>
    <property type="match status" value="1"/>
</dbReference>
<keyword evidence="10" id="KW-0067">ATP-binding</keyword>
<evidence type="ECO:0000313" key="18">
    <source>
        <dbReference type="EMBL" id="KAK6502724.1"/>
    </source>
</evidence>
<dbReference type="InterPro" id="IPR002315">
    <property type="entry name" value="tRNA-synt_gly"/>
</dbReference>
<dbReference type="FunFam" id="3.30.930.10:FF:000158">
    <property type="entry name" value="Glycyl-tRNA synthetase"/>
    <property type="match status" value="1"/>
</dbReference>
<evidence type="ECO:0000256" key="9">
    <source>
        <dbReference type="ARBA" id="ARBA00022741"/>
    </source>
</evidence>
<keyword evidence="11" id="KW-0648">Protein biosynthesis</keyword>
<feature type="transmembrane region" description="Helical" evidence="16">
    <location>
        <begin position="175"/>
        <end position="195"/>
    </location>
</feature>
<dbReference type="Pfam" id="PF00587">
    <property type="entry name" value="tRNA-synt_2b"/>
    <property type="match status" value="1"/>
</dbReference>
<dbReference type="Pfam" id="PF03129">
    <property type="entry name" value="HGTP_anticodon"/>
    <property type="match status" value="1"/>
</dbReference>
<comment type="similarity">
    <text evidence="3">Belongs to the class-II aminoacyl-tRNA synthetase family.</text>
</comment>
<evidence type="ECO:0000256" key="12">
    <source>
        <dbReference type="ARBA" id="ARBA00023146"/>
    </source>
</evidence>
<dbReference type="NCBIfam" id="NF003211">
    <property type="entry name" value="PRK04173.1"/>
    <property type="match status" value="1"/>
</dbReference>
<keyword evidence="19" id="KW-1185">Reference proteome</keyword>
<dbReference type="FunFam" id="3.30.930.10:FF:000010">
    <property type="entry name" value="Glycyl-tRNA synthetase 1"/>
    <property type="match status" value="1"/>
</dbReference>
<dbReference type="GO" id="GO:0022857">
    <property type="term" value="F:transmembrane transporter activity"/>
    <property type="evidence" value="ECO:0007669"/>
    <property type="project" value="InterPro"/>
</dbReference>
<feature type="transmembrane region" description="Helical" evidence="16">
    <location>
        <begin position="257"/>
        <end position="279"/>
    </location>
</feature>
<accession>A0AAN8RJI7</accession>
<keyword evidence="9" id="KW-0547">Nucleotide-binding</keyword>
<dbReference type="InterPro" id="IPR045864">
    <property type="entry name" value="aa-tRNA-synth_II/BPL/LPL"/>
</dbReference>
<evidence type="ECO:0000256" key="4">
    <source>
        <dbReference type="ARBA" id="ARBA00011738"/>
    </source>
</evidence>
<comment type="subcellular location">
    <subcellularLocation>
        <location evidence="2">Cytoplasm</location>
    </subcellularLocation>
    <subcellularLocation>
        <location evidence="1">Membrane</location>
        <topology evidence="1">Multi-pass membrane protein</topology>
    </subcellularLocation>
</comment>
<dbReference type="InterPro" id="IPR002314">
    <property type="entry name" value="aa-tRNA-synt_IIb"/>
</dbReference>
<feature type="transmembrane region" description="Helical" evidence="16">
    <location>
        <begin position="333"/>
        <end position="354"/>
    </location>
</feature>
<dbReference type="InterPro" id="IPR036259">
    <property type="entry name" value="MFS_trans_sf"/>
</dbReference>
<dbReference type="CDD" id="cd00774">
    <property type="entry name" value="GlyRS-like_core"/>
    <property type="match status" value="1"/>
</dbReference>
<keyword evidence="16" id="KW-1133">Transmembrane helix</keyword>
<dbReference type="NCBIfam" id="TIGR00389">
    <property type="entry name" value="glyS_dimeric"/>
    <property type="match status" value="1"/>
</dbReference>
<feature type="transmembrane region" description="Helical" evidence="16">
    <location>
        <begin position="41"/>
        <end position="58"/>
    </location>
</feature>
<evidence type="ECO:0000256" key="14">
    <source>
        <dbReference type="ARBA" id="ARBA00051967"/>
    </source>
</evidence>
<evidence type="ECO:0000313" key="19">
    <source>
        <dbReference type="Proteomes" id="UP001307849"/>
    </source>
</evidence>
<keyword evidence="7 18" id="KW-0436">Ligase</keyword>
<sequence>MLQPSNSALSFAEVGAVSLDSRRQSQDLEQELLWPKGWRPWTCLVGCFFLMFNSWGIVNGYGTYLSYYKESLLADYTIVHFNIIGATQCFFILFLSFIAGRLLDANYSRWLLVGGSILLALGMFTLSVCNGAGNRGDGEFMYTWVAQGLVSGLGMACFFVSSSQIAATWFKRKKGFAIGVVASGASVSGLVYPTMLRYLIDMIGFNHSVQLVSSLIAITCIVSIFLAVPNPDHHFRRPSNWLAAKTWIDKDAFKDPAFCWFTAAISWMFFGFYCVFFNLEEWSAEAGVGYKGLEPPVPGMQALRTYWLLAIMNGSSTIGRLSSSYLCDHFGALNVHAGVTLVSSFLCLFLWTFASNLGSALAFVIIFGAFSGAVIGLPPASMAAILGPHPAQQGKLGQWTGMMYTISSFFALTGPIISSHLVVKFDKYLTVQLWSGLCLFLSACCMCVAIIYHARDESFMRSRLLKLTPASTRSRSMSRKREMSEPTAQLPKDPPKKSREKRPTVATPQPHDMTTYTGEPLDRANLDTLLRRRMFYAQAFDIYGGVSGLFDYGPPGCALQANIVDTWRKHFILEEDMLEVDCTMLTPHDVLKTSGHVDKFSDWMCKDPKTGEIFRADHLVEEVLEARLKGDKQARHLESGAAIEETAKDIEGAEDKKKRKKKVKDIKVVKLDDAVVQEYEETLAKIDNYDGKDLGEIITKHHIKNPGTGGDLEPPVAFNLMFGTSIGPSSNLPGYLRPETAQGQFLNFQKLLGFNNEKMPFASASIGKSFRNEISPRQGLLRVREFLMAEIEHFVDPENKSHPRFPEVADTVVLNFLPKEVQQAGKTTTIRKTIGEAVREGMVDNETLGYFLARINLFLKKIGVDENKVRFRQHMENEMAHYASDCWDAELQTSYGWIECVGCADRSAYDLSVHQKKTGQFLGVRETLKEPRVIEEYEVDINKKVLGPKFKKDAKAVEERLAECSNQKEREAWSETLKNGQSISVLVEGLGKLDIGSDLVTVEKRKRTESVREYTPNVIEPSFGIGRILYSLMEHVFWTRPEDADRAVLSFPPTIAPTKVLLVPLSNNVAFNPLVSSISAKIRKLGISSRVDSSGATIGKRYSRNDELGTPFGITIDFQSVKDDTITLRERDTTKQVRGSVDEVLAHLKALVEGHETWDETLTKLPIFTGQDIEE</sequence>
<evidence type="ECO:0000256" key="11">
    <source>
        <dbReference type="ARBA" id="ARBA00022917"/>
    </source>
</evidence>
<feature type="transmembrane region" description="Helical" evidence="16">
    <location>
        <begin position="399"/>
        <end position="421"/>
    </location>
</feature>
<dbReference type="PROSITE" id="PS50862">
    <property type="entry name" value="AA_TRNA_LIGASE_II"/>
    <property type="match status" value="1"/>
</dbReference>
<evidence type="ECO:0000256" key="8">
    <source>
        <dbReference type="ARBA" id="ARBA00022679"/>
    </source>
</evidence>
<keyword evidence="6" id="KW-0963">Cytoplasm</keyword>
<feature type="transmembrane region" description="Helical" evidence="16">
    <location>
        <begin position="433"/>
        <end position="454"/>
    </location>
</feature>
<comment type="caution">
    <text evidence="18">The sequence shown here is derived from an EMBL/GenBank/DDBJ whole genome shotgun (WGS) entry which is preliminary data.</text>
</comment>
<reference evidence="18 19" key="1">
    <citation type="submission" date="2019-10" db="EMBL/GenBank/DDBJ databases">
        <authorList>
            <person name="Palmer J.M."/>
        </authorList>
    </citation>
    <scope>NUCLEOTIDE SEQUENCE [LARGE SCALE GENOMIC DNA]</scope>
    <source>
        <strain evidence="18 19">TWF506</strain>
    </source>
</reference>
<dbReference type="GO" id="GO:0005739">
    <property type="term" value="C:mitochondrion"/>
    <property type="evidence" value="ECO:0007669"/>
    <property type="project" value="TreeGrafter"/>
</dbReference>
<dbReference type="InterPro" id="IPR036621">
    <property type="entry name" value="Anticodon-bd_dom_sf"/>
</dbReference>
<protein>
    <recommendedName>
        <fullName evidence="5">glycine--tRNA ligase</fullName>
        <ecNumber evidence="5">6.1.1.14</ecNumber>
    </recommendedName>
    <alternativeName>
        <fullName evidence="13">Diadenosine tetraphosphate synthetase</fullName>
    </alternativeName>
</protein>
<evidence type="ECO:0000256" key="3">
    <source>
        <dbReference type="ARBA" id="ARBA00008226"/>
    </source>
</evidence>
<dbReference type="CDD" id="cd00858">
    <property type="entry name" value="GlyRS_anticodon"/>
    <property type="match status" value="1"/>
</dbReference>
<dbReference type="PANTHER" id="PTHR10745">
    <property type="entry name" value="GLYCYL-TRNA SYNTHETASE/DNA POLYMERASE SUBUNIT GAMMA-2"/>
    <property type="match status" value="1"/>
</dbReference>
<comment type="catalytic activity">
    <reaction evidence="14">
        <text>2 ATP + H(+) = P(1),P(4)-bis(5'-adenosyl) tetraphosphate + diphosphate</text>
        <dbReference type="Rhea" id="RHEA:34935"/>
        <dbReference type="ChEBI" id="CHEBI:15378"/>
        <dbReference type="ChEBI" id="CHEBI:30616"/>
        <dbReference type="ChEBI" id="CHEBI:33019"/>
        <dbReference type="ChEBI" id="CHEBI:58141"/>
    </reaction>
</comment>
<dbReference type="GO" id="GO:0005524">
    <property type="term" value="F:ATP binding"/>
    <property type="evidence" value="ECO:0007669"/>
    <property type="project" value="UniProtKB-KW"/>
</dbReference>
<dbReference type="SUPFAM" id="SSF52954">
    <property type="entry name" value="Class II aaRS ABD-related"/>
    <property type="match status" value="1"/>
</dbReference>
<name>A0AAN8RJI7_9PEZI</name>